<reference evidence="1 2" key="1">
    <citation type="submission" date="2020-03" db="EMBL/GenBank/DDBJ databases">
        <title>Genomic Encyclopedia of Type Strains, Phase IV (KMG-IV): sequencing the most valuable type-strain genomes for metagenomic binning, comparative biology and taxonomic classification.</title>
        <authorList>
            <person name="Goeker M."/>
        </authorList>
    </citation>
    <scope>NUCLEOTIDE SEQUENCE [LARGE SCALE GENOMIC DNA]</scope>
    <source>
        <strain evidence="1 2">DSM 24233</strain>
    </source>
</reference>
<dbReference type="RefSeq" id="WP_167940729.1">
    <property type="nucleotide sequence ID" value="NZ_JAATJA010000001.1"/>
</dbReference>
<organism evidence="1 2">
    <name type="scientific">Desulfobaculum xiamenense</name>
    <dbReference type="NCBI Taxonomy" id="995050"/>
    <lineage>
        <taxon>Bacteria</taxon>
        <taxon>Pseudomonadati</taxon>
        <taxon>Thermodesulfobacteriota</taxon>
        <taxon>Desulfovibrionia</taxon>
        <taxon>Desulfovibrionales</taxon>
        <taxon>Desulfovibrionaceae</taxon>
        <taxon>Desulfobaculum</taxon>
    </lineage>
</organism>
<comment type="caution">
    <text evidence="1">The sequence shown here is derived from an EMBL/GenBank/DDBJ whole genome shotgun (WGS) entry which is preliminary data.</text>
</comment>
<keyword evidence="2" id="KW-1185">Reference proteome</keyword>
<name>A0A846QFX2_9BACT</name>
<dbReference type="EMBL" id="JAATJA010000001">
    <property type="protein sequence ID" value="NJB67696.1"/>
    <property type="molecule type" value="Genomic_DNA"/>
</dbReference>
<gene>
    <name evidence="1" type="ORF">GGQ74_001336</name>
</gene>
<protein>
    <recommendedName>
        <fullName evidence="3">DUF3108 domain-containing protein</fullName>
    </recommendedName>
</protein>
<dbReference type="Proteomes" id="UP000580856">
    <property type="component" value="Unassembled WGS sequence"/>
</dbReference>
<evidence type="ECO:0000313" key="1">
    <source>
        <dbReference type="EMBL" id="NJB67696.1"/>
    </source>
</evidence>
<dbReference type="AlphaFoldDB" id="A0A846QFX2"/>
<evidence type="ECO:0000313" key="2">
    <source>
        <dbReference type="Proteomes" id="UP000580856"/>
    </source>
</evidence>
<sequence>MTALARIATLLFCIQFIFISTTFASSLPFNAGEKLTYALKWEAIPAGTASIEVLPEAVIDGKPMHHFRMTARTNSFADVFYKVRDQVDSYADMDLSRSTHYRQKQREGSYKRDITVNFLWDRGQARYENTKNGPKDPILILPGTYDPLSVFYAFRSMELDEGASIDAPVTDGVKCVIGQARVVGRETIRVPAGEFDTWVVEPELRHIGGVFKKSPDASLRIWVTADEKKIPVMISSKVVVGRFFAVLNDIDHGAPVTVDNSRPRTDG</sequence>
<accession>A0A846QFX2</accession>
<dbReference type="InterPro" id="IPR021457">
    <property type="entry name" value="DUF3108"/>
</dbReference>
<proteinExistence type="predicted"/>
<dbReference type="Pfam" id="PF11306">
    <property type="entry name" value="DUF3108"/>
    <property type="match status" value="1"/>
</dbReference>
<dbReference type="Gene3D" id="2.40.360.20">
    <property type="match status" value="1"/>
</dbReference>
<evidence type="ECO:0008006" key="3">
    <source>
        <dbReference type="Google" id="ProtNLM"/>
    </source>
</evidence>